<sequence length="178" mass="21063">DEEEDIIANKTFIDSAECIDAIFAVSKRGMVSKEDIRNMYKCGLFQKCSKFSSPIIVSIYLYKFNKPPKIIPQKTAKNSIRKWISYVFDFNLRRLEFLNEENMKKHEEEEEVEEKEENEEKEDFYIHSKIYTVAKILENCDGISLIESESGNSLDHKSAFEFNYKILEKIREFKKSQK</sequence>
<comment type="caution">
    <text evidence="2">The sequence shown here is derived from an EMBL/GenBank/DDBJ whole genome shotgun (WGS) entry which is preliminary data.</text>
</comment>
<protein>
    <submittedName>
        <fullName evidence="2">Uncharacterized protein</fullName>
    </submittedName>
</protein>
<feature type="coiled-coil region" evidence="1">
    <location>
        <begin position="95"/>
        <end position="123"/>
    </location>
</feature>
<dbReference type="Proteomes" id="UP000276133">
    <property type="component" value="Unassembled WGS sequence"/>
</dbReference>
<proteinExistence type="predicted"/>
<name>A0A3M7QQF8_BRAPC</name>
<gene>
    <name evidence="2" type="ORF">BpHYR1_052277</name>
</gene>
<evidence type="ECO:0000256" key="1">
    <source>
        <dbReference type="SAM" id="Coils"/>
    </source>
</evidence>
<evidence type="ECO:0000313" key="3">
    <source>
        <dbReference type="Proteomes" id="UP000276133"/>
    </source>
</evidence>
<dbReference type="EMBL" id="REGN01005476">
    <property type="protein sequence ID" value="RNA13198.1"/>
    <property type="molecule type" value="Genomic_DNA"/>
</dbReference>
<keyword evidence="1" id="KW-0175">Coiled coil</keyword>
<accession>A0A3M7QQF8</accession>
<reference evidence="2 3" key="1">
    <citation type="journal article" date="2018" name="Sci. Rep.">
        <title>Genomic signatures of local adaptation to the degree of environmental predictability in rotifers.</title>
        <authorList>
            <person name="Franch-Gras L."/>
            <person name="Hahn C."/>
            <person name="Garcia-Roger E.M."/>
            <person name="Carmona M.J."/>
            <person name="Serra M."/>
            <person name="Gomez A."/>
        </authorList>
    </citation>
    <scope>NUCLEOTIDE SEQUENCE [LARGE SCALE GENOMIC DNA]</scope>
    <source>
        <strain evidence="2">HYR1</strain>
    </source>
</reference>
<keyword evidence="3" id="KW-1185">Reference proteome</keyword>
<feature type="non-terminal residue" evidence="2">
    <location>
        <position position="1"/>
    </location>
</feature>
<dbReference type="AlphaFoldDB" id="A0A3M7QQF8"/>
<evidence type="ECO:0000313" key="2">
    <source>
        <dbReference type="EMBL" id="RNA13198.1"/>
    </source>
</evidence>
<organism evidence="2 3">
    <name type="scientific">Brachionus plicatilis</name>
    <name type="common">Marine rotifer</name>
    <name type="synonym">Brachionus muelleri</name>
    <dbReference type="NCBI Taxonomy" id="10195"/>
    <lineage>
        <taxon>Eukaryota</taxon>
        <taxon>Metazoa</taxon>
        <taxon>Spiralia</taxon>
        <taxon>Gnathifera</taxon>
        <taxon>Rotifera</taxon>
        <taxon>Eurotatoria</taxon>
        <taxon>Monogononta</taxon>
        <taxon>Pseudotrocha</taxon>
        <taxon>Ploima</taxon>
        <taxon>Brachionidae</taxon>
        <taxon>Brachionus</taxon>
    </lineage>
</organism>